<evidence type="ECO:0000313" key="2">
    <source>
        <dbReference type="EnsemblPlants" id="TraesCS1B02G052000.1.cds1"/>
    </source>
</evidence>
<name>A0A3B5YR77_WHEAT</name>
<feature type="transmembrane region" description="Helical" evidence="1">
    <location>
        <begin position="51"/>
        <end position="68"/>
    </location>
</feature>
<keyword evidence="3" id="KW-1185">Reference proteome</keyword>
<dbReference type="EnsemblPlants" id="TraesCS1B02G052000.1">
    <property type="protein sequence ID" value="TraesCS1B02G052000.1.cds1"/>
    <property type="gene ID" value="TraesCS1B02G052000"/>
</dbReference>
<keyword evidence="1" id="KW-1133">Transmembrane helix</keyword>
<dbReference type="Proteomes" id="UP000019116">
    <property type="component" value="Chromosome 1B"/>
</dbReference>
<dbReference type="Gramene" id="TraesNOR1B03G00200780.1">
    <property type="protein sequence ID" value="TraesNOR1B03G00200780.1.CDS1"/>
    <property type="gene ID" value="TraesNOR1B03G00200780"/>
</dbReference>
<proteinExistence type="predicted"/>
<organism evidence="2">
    <name type="scientific">Triticum aestivum</name>
    <name type="common">Wheat</name>
    <dbReference type="NCBI Taxonomy" id="4565"/>
    <lineage>
        <taxon>Eukaryota</taxon>
        <taxon>Viridiplantae</taxon>
        <taxon>Streptophyta</taxon>
        <taxon>Embryophyta</taxon>
        <taxon>Tracheophyta</taxon>
        <taxon>Spermatophyta</taxon>
        <taxon>Magnoliopsida</taxon>
        <taxon>Liliopsida</taxon>
        <taxon>Poales</taxon>
        <taxon>Poaceae</taxon>
        <taxon>BOP clade</taxon>
        <taxon>Pooideae</taxon>
        <taxon>Triticodae</taxon>
        <taxon>Triticeae</taxon>
        <taxon>Triticinae</taxon>
        <taxon>Triticum</taxon>
    </lineage>
</organism>
<protein>
    <submittedName>
        <fullName evidence="2">Uncharacterized protein</fullName>
    </submittedName>
</protein>
<dbReference type="Gramene" id="TraesCS1B02G052000.1">
    <property type="protein sequence ID" value="TraesCS1B02G052000.1.cds1"/>
    <property type="gene ID" value="TraesCS1B02G052000"/>
</dbReference>
<evidence type="ECO:0000256" key="1">
    <source>
        <dbReference type="SAM" id="Phobius"/>
    </source>
</evidence>
<accession>A0A3B5YR77</accession>
<dbReference type="Gramene" id="TraesCS1B03G0116800.1">
    <property type="protein sequence ID" value="TraesCS1B03G0116800.1.CDS1"/>
    <property type="gene ID" value="TraesCS1B03G0116800"/>
</dbReference>
<reference evidence="2" key="1">
    <citation type="submission" date="2018-08" db="EMBL/GenBank/DDBJ databases">
        <authorList>
            <person name="Rossello M."/>
        </authorList>
    </citation>
    <scope>NUCLEOTIDE SEQUENCE [LARGE SCALE GENOMIC DNA]</scope>
    <source>
        <strain evidence="2">cv. Chinese Spring</strain>
    </source>
</reference>
<keyword evidence="1" id="KW-0812">Transmembrane</keyword>
<reference evidence="2" key="2">
    <citation type="submission" date="2018-10" db="UniProtKB">
        <authorList>
            <consortium name="EnsemblPlants"/>
        </authorList>
    </citation>
    <scope>IDENTIFICATION</scope>
</reference>
<sequence length="113" mass="12943">MLPSVSLAKLVWLLKFFPGGKKFYMMIIAAICWGIWCLRNKVTFDKYVARTPVEVVFTACSFMLYWIGLLKEDDKMKFHARVKRLAHAAAALPDRSYSRGRLLLGDRDGIQIG</sequence>
<dbReference type="STRING" id="4565.A0A3B5YR77"/>
<evidence type="ECO:0000313" key="3">
    <source>
        <dbReference type="Proteomes" id="UP000019116"/>
    </source>
</evidence>
<keyword evidence="1" id="KW-0472">Membrane</keyword>
<dbReference type="SMR" id="A0A3B5YR77"/>
<dbReference type="AlphaFoldDB" id="A0A3B5YR77"/>
<feature type="transmembrane region" description="Helical" evidence="1">
    <location>
        <begin position="23"/>
        <end position="39"/>
    </location>
</feature>